<dbReference type="Gene3D" id="3.40.50.1820">
    <property type="entry name" value="alpha/beta hydrolase"/>
    <property type="match status" value="1"/>
</dbReference>
<organism evidence="2 3">
    <name type="scientific">Xylona heveae (strain CBS 132557 / TC161)</name>
    <dbReference type="NCBI Taxonomy" id="1328760"/>
    <lineage>
        <taxon>Eukaryota</taxon>
        <taxon>Fungi</taxon>
        <taxon>Dikarya</taxon>
        <taxon>Ascomycota</taxon>
        <taxon>Pezizomycotina</taxon>
        <taxon>Xylonomycetes</taxon>
        <taxon>Xylonales</taxon>
        <taxon>Xylonaceae</taxon>
        <taxon>Xylona</taxon>
    </lineage>
</organism>
<dbReference type="RefSeq" id="XP_018188021.1">
    <property type="nucleotide sequence ID" value="XM_018332795.1"/>
</dbReference>
<evidence type="ECO:0000256" key="1">
    <source>
        <dbReference type="SAM" id="MobiDB-lite"/>
    </source>
</evidence>
<gene>
    <name evidence="2" type="ORF">L228DRAFT_248161</name>
</gene>
<dbReference type="InterPro" id="IPR029058">
    <property type="entry name" value="AB_hydrolase_fold"/>
</dbReference>
<dbReference type="GeneID" id="28897932"/>
<accession>A0A165GQC8</accession>
<dbReference type="OrthoDB" id="294702at2759"/>
<feature type="region of interest" description="Disordered" evidence="1">
    <location>
        <begin position="1"/>
        <end position="26"/>
    </location>
</feature>
<reference evidence="2 3" key="1">
    <citation type="journal article" date="2016" name="Fungal Biol.">
        <title>The genome of Xylona heveae provides a window into fungal endophytism.</title>
        <authorList>
            <person name="Gazis R."/>
            <person name="Kuo A."/>
            <person name="Riley R."/>
            <person name="LaButti K."/>
            <person name="Lipzen A."/>
            <person name="Lin J."/>
            <person name="Amirebrahimi M."/>
            <person name="Hesse C.N."/>
            <person name="Spatafora J.W."/>
            <person name="Henrissat B."/>
            <person name="Hainaut M."/>
            <person name="Grigoriev I.V."/>
            <person name="Hibbett D.S."/>
        </authorList>
    </citation>
    <scope>NUCLEOTIDE SEQUENCE [LARGE SCALE GENOMIC DNA]</scope>
    <source>
        <strain evidence="2 3">TC161</strain>
    </source>
</reference>
<dbReference type="SUPFAM" id="SSF53474">
    <property type="entry name" value="alpha/beta-Hydrolases"/>
    <property type="match status" value="1"/>
</dbReference>
<protein>
    <recommendedName>
        <fullName evidence="4">AB hydrolase-1 domain-containing protein</fullName>
    </recommendedName>
</protein>
<keyword evidence="3" id="KW-1185">Reference proteome</keyword>
<dbReference type="AlphaFoldDB" id="A0A165GQC8"/>
<evidence type="ECO:0000313" key="2">
    <source>
        <dbReference type="EMBL" id="KZF22466.1"/>
    </source>
</evidence>
<dbReference type="InParanoid" id="A0A165GQC8"/>
<dbReference type="OMA" id="DRPGMGN"/>
<dbReference type="Proteomes" id="UP000076632">
    <property type="component" value="Unassembled WGS sequence"/>
</dbReference>
<evidence type="ECO:0008006" key="4">
    <source>
        <dbReference type="Google" id="ProtNLM"/>
    </source>
</evidence>
<feature type="compositionally biased region" description="Low complexity" evidence="1">
    <location>
        <begin position="1"/>
        <end position="14"/>
    </location>
</feature>
<sequence length="416" mass="45003">MAAAVPDQPAAVPGPAAPPGVSPEQLRTRARDYIAREKFNRRFTLPATDSHDELTVTYAVAGKDRDSAPTILFIGGLYGGRFLATMADYISEKRGLRFVVADRPGMGGSTPVEPSQRLAVWLETVPALMRVLGAQHVVLGAHSCGVIYALNTVYSMPWILSPSDPRLYLFAPWVSPNHSGISYLSISSYMPSKVIGSFDSVVRFVASKIVPTVQFSSGISTAVSAPFAASSGHSGGTEGQNTRVSKHLRDDLCHEFRGVSAAEATAQSEVVMKALFSEDTSGANHESLLLLKKSVAGPWGACESYEDYPGKLDAKLREYFHGRQHSDVGAPVIPQAPQRLTLKVFWAETDLLIGKKGSAYFDACFKKFILEELGSGADNSVLLYESETISKTSHDTVIFPQYGALPEMIEDILRAK</sequence>
<evidence type="ECO:0000313" key="3">
    <source>
        <dbReference type="Proteomes" id="UP000076632"/>
    </source>
</evidence>
<dbReference type="EMBL" id="KV407459">
    <property type="protein sequence ID" value="KZF22466.1"/>
    <property type="molecule type" value="Genomic_DNA"/>
</dbReference>
<dbReference type="STRING" id="1328760.A0A165GQC8"/>
<name>A0A165GQC8_XYLHT</name>
<proteinExistence type="predicted"/>